<sequence>MLEARRHAAESAHTGVVLAAVLAAPVLAALTALGGAALGTAFLRGVVTPPARRAQDVRVLAVRPGVHEIELSASVDTAVRGGFSLWFDHGRGHARIGRLLATGQGRVVRELGAVDRGTLRPGARGRLNGWLLLSPRETGLPFTAEEVPTQFGAAPAWLFPAEGDGGVWAIHVHGRATTREETLRGMAAFHRAGLTSLVVSYRNDGDAPESPDRRYALGETEWRDVDAAIRFAERRGARRVVLVGWSMGGAIVLQTALRSSRRDLIAGLVLDSPVIDWRVTLRKQARLNRIPAPIAALALTAMQRPWSAALTGQSSHVPLAAMDLVERAAELTVPVLLLHSVDDDFVPSGPSEALAAARPDLVELVLFHGAGHTRLWNDDPELWEASVERWLAERALSRSGSSARR</sequence>
<name>A0A3T0SZ45_9MICO</name>
<dbReference type="Proteomes" id="UP000285317">
    <property type="component" value="Chromosome"/>
</dbReference>
<dbReference type="Pfam" id="PF12697">
    <property type="entry name" value="Abhydrolase_6"/>
    <property type="match status" value="1"/>
</dbReference>
<dbReference type="KEGG" id="rfs:C1I64_05705"/>
<accession>A0A3T0SZ45</accession>
<dbReference type="SUPFAM" id="SSF53474">
    <property type="entry name" value="alpha/beta-Hydrolases"/>
    <property type="match status" value="1"/>
</dbReference>
<keyword evidence="1" id="KW-0812">Transmembrane</keyword>
<feature type="transmembrane region" description="Helical" evidence="1">
    <location>
        <begin position="16"/>
        <end position="43"/>
    </location>
</feature>
<dbReference type="InterPro" id="IPR029058">
    <property type="entry name" value="AB_hydrolase_fold"/>
</dbReference>
<evidence type="ECO:0000313" key="4">
    <source>
        <dbReference type="Proteomes" id="UP000285317"/>
    </source>
</evidence>
<keyword evidence="3" id="KW-0378">Hydrolase</keyword>
<dbReference type="PANTHER" id="PTHR12277:SF79">
    <property type="entry name" value="XAA-PRO DIPEPTIDYL-PEPTIDASE-RELATED"/>
    <property type="match status" value="1"/>
</dbReference>
<gene>
    <name evidence="3" type="ORF">C1I64_05705</name>
</gene>
<keyword evidence="1" id="KW-0472">Membrane</keyword>
<protein>
    <submittedName>
        <fullName evidence="3">Alpha/beta hydrolase</fullName>
    </submittedName>
</protein>
<keyword evidence="1" id="KW-1133">Transmembrane helix</keyword>
<evidence type="ECO:0000313" key="3">
    <source>
        <dbReference type="EMBL" id="AZZ51588.1"/>
    </source>
</evidence>
<proteinExistence type="predicted"/>
<reference evidence="3 4" key="1">
    <citation type="submission" date="2018-03" db="EMBL/GenBank/DDBJ databases">
        <title>Bacteriophage NCPPB3778 and a type I-E CRISPR drive the evolution of the US Biological Select Agent, Rathayibacter toxicus.</title>
        <authorList>
            <person name="Davis E.W.II."/>
            <person name="Tabima J.F."/>
            <person name="Weisberg A.J."/>
            <person name="Dantas Lopes L."/>
            <person name="Wiseman M.S."/>
            <person name="Wiseman M.S."/>
            <person name="Pupko T."/>
            <person name="Belcher M.S."/>
            <person name="Sechler A.J."/>
            <person name="Tancos M.A."/>
            <person name="Schroeder B.K."/>
            <person name="Murray T.D."/>
            <person name="Luster D.G."/>
            <person name="Schneider W.L."/>
            <person name="Rogers E."/>
            <person name="Andreote F.D."/>
            <person name="Grunwald N.J."/>
            <person name="Putnam M.L."/>
            <person name="Chang J.H."/>
        </authorList>
    </citation>
    <scope>NUCLEOTIDE SEQUENCE [LARGE SCALE GENOMIC DNA]</scope>
    <source>
        <strain evidence="3 4">DSM 15932</strain>
    </source>
</reference>
<feature type="domain" description="AB hydrolase-1" evidence="2">
    <location>
        <begin position="171"/>
        <end position="381"/>
    </location>
</feature>
<dbReference type="RefSeq" id="WP_127886495.1">
    <property type="nucleotide sequence ID" value="NZ_CP028137.1"/>
</dbReference>
<dbReference type="PANTHER" id="PTHR12277">
    <property type="entry name" value="ALPHA/BETA HYDROLASE DOMAIN-CONTAINING PROTEIN"/>
    <property type="match status" value="1"/>
</dbReference>
<evidence type="ECO:0000259" key="2">
    <source>
        <dbReference type="Pfam" id="PF12697"/>
    </source>
</evidence>
<dbReference type="InterPro" id="IPR000073">
    <property type="entry name" value="AB_hydrolase_1"/>
</dbReference>
<dbReference type="EMBL" id="CP028137">
    <property type="protein sequence ID" value="AZZ51588.1"/>
    <property type="molecule type" value="Genomic_DNA"/>
</dbReference>
<dbReference type="AlphaFoldDB" id="A0A3T0SZ45"/>
<evidence type="ECO:0000256" key="1">
    <source>
        <dbReference type="SAM" id="Phobius"/>
    </source>
</evidence>
<dbReference type="Gene3D" id="3.40.50.1820">
    <property type="entry name" value="alpha/beta hydrolase"/>
    <property type="match status" value="1"/>
</dbReference>
<organism evidence="3 4">
    <name type="scientific">Rathayibacter festucae DSM 15932</name>
    <dbReference type="NCBI Taxonomy" id="1328866"/>
    <lineage>
        <taxon>Bacteria</taxon>
        <taxon>Bacillati</taxon>
        <taxon>Actinomycetota</taxon>
        <taxon>Actinomycetes</taxon>
        <taxon>Micrococcales</taxon>
        <taxon>Microbacteriaceae</taxon>
        <taxon>Rathayibacter</taxon>
    </lineage>
</organism>
<dbReference type="GO" id="GO:0016787">
    <property type="term" value="F:hydrolase activity"/>
    <property type="evidence" value="ECO:0007669"/>
    <property type="project" value="UniProtKB-KW"/>
</dbReference>